<feature type="compositionally biased region" description="Basic and acidic residues" evidence="9">
    <location>
        <begin position="91"/>
        <end position="102"/>
    </location>
</feature>
<keyword evidence="7" id="KW-0325">Glycoprotein</keyword>
<feature type="transmembrane region" description="Helical" evidence="8">
    <location>
        <begin position="599"/>
        <end position="622"/>
    </location>
</feature>
<dbReference type="GO" id="GO:0046983">
    <property type="term" value="F:protein dimerization activity"/>
    <property type="evidence" value="ECO:0007669"/>
    <property type="project" value="InterPro"/>
</dbReference>
<comment type="similarity">
    <text evidence="2 8">Belongs to the anoctamin family.</text>
</comment>
<dbReference type="Pfam" id="PF04547">
    <property type="entry name" value="Anoctamin"/>
    <property type="match status" value="2"/>
</dbReference>
<feature type="transmembrane region" description="Helical" evidence="8">
    <location>
        <begin position="796"/>
        <end position="816"/>
    </location>
</feature>
<keyword evidence="4 8" id="KW-0812">Transmembrane</keyword>
<feature type="domain" description="Anoctamin dimerisation" evidence="11">
    <location>
        <begin position="148"/>
        <end position="354"/>
    </location>
</feature>
<protein>
    <recommendedName>
        <fullName evidence="8">Anoctamin</fullName>
    </recommendedName>
</protein>
<feature type="compositionally biased region" description="Pro residues" evidence="9">
    <location>
        <begin position="991"/>
        <end position="1029"/>
    </location>
</feature>
<feature type="transmembrane region" description="Helical" evidence="8">
    <location>
        <begin position="831"/>
        <end position="855"/>
    </location>
</feature>
<evidence type="ECO:0000259" key="11">
    <source>
        <dbReference type="Pfam" id="PF16178"/>
    </source>
</evidence>
<feature type="compositionally biased region" description="Pro residues" evidence="9">
    <location>
        <begin position="1062"/>
        <end position="1075"/>
    </location>
</feature>
<proteinExistence type="inferred from homology"/>
<dbReference type="InterPro" id="IPR032394">
    <property type="entry name" value="Anoct_dimer"/>
</dbReference>
<feature type="compositionally biased region" description="Polar residues" evidence="9">
    <location>
        <begin position="904"/>
        <end position="919"/>
    </location>
</feature>
<evidence type="ECO:0000256" key="2">
    <source>
        <dbReference type="ARBA" id="ARBA00009671"/>
    </source>
</evidence>
<evidence type="ECO:0000256" key="5">
    <source>
        <dbReference type="ARBA" id="ARBA00022989"/>
    </source>
</evidence>
<comment type="subcellular location">
    <subcellularLocation>
        <location evidence="1">Cell membrane</location>
        <topology evidence="1">Multi-pass membrane protein</topology>
    </subcellularLocation>
    <subcellularLocation>
        <location evidence="8">Membrane</location>
        <topology evidence="8">Multi-pass membrane protein</topology>
    </subcellularLocation>
</comment>
<feature type="transmembrane region" description="Helical" evidence="8">
    <location>
        <begin position="649"/>
        <end position="669"/>
    </location>
</feature>
<feature type="domain" description="Anoctamin transmembrane" evidence="10">
    <location>
        <begin position="708"/>
        <end position="866"/>
    </location>
</feature>
<feature type="compositionally biased region" description="Polar residues" evidence="9">
    <location>
        <begin position="1121"/>
        <end position="1135"/>
    </location>
</feature>
<sequence>MPQPHPRDVHHVLPPIGFEELTQAPVKPLKKKKRRARNKLNTLLEASAQFRHTDRGVSVEDPPPELVSRGDNSRHPEASGTSVQLRRSKRSKSERSEKRFTVSDFEKAKPEWLRQKTLQLGQTMTGMQEEGSDSVKDLLRKLYTAPERDRIDYVLIYNIPKDPDSKSEKRKAILRRRFEELLKDEGFSLEHEELGNTVFCKLHCSFRRLCKEAEAVKLQMPLTDMEIADDDEDNALTQWIEKKFGTDDEVDFVSAPFEQAKLHLYQNCESPDLFFRSSLRGLLADHCLKNLDMRNLPETPQYYYHMDDEMEDDPATDILAKQGLPYLLMKGVYDDAFILHDESADNVKESEKFNEGESKGKEQEGGFRQEALQSVLSYFGDSRHDLNVTWPNVLKFQPLWKIRNYFGEEIALYFAWVGLFILSIFLPMLFGLAVFGYGMYCSLSGNCEDVSESIETASINGTTTTIGFVESSLLLLDTIKEAFDNEATPFYAATICVWSTIFMELWKRKNAVLAYEWDVKDFESSEPDRPSYYGTDTMKDPITQEDIQFYPFKYKCVKYTMSFFTFLTMVCVVFAILASVTLYRVIMIVDYCAIWDADSPLYCFLVTTIGSSVLNAVAILILGKIYEKLAHILTDWENHRTGSAYRNALIIKLFAFQFANCYSSLYYIAFFRSFSSFDSYGYQTAASSTERCVAAVSISYKVDPEKSEETDPDDYKSKFLEAEKNKPPLQDFTLNEYTEKVIQYGFIVLFAAAMPLGPLIAVLVNTLDRYVDSKRILWMYRRPVPIIAQDIGMWQYILDFLSFAAVITNAFLIAYVSKWGIRNFGVTGTQLWAVLVFEHVVLILKYILAVAIPDVPHRIRIAMRKEKYTVAKILETGAFVKKMGSNDPNKYTVSSIQRLTPEVNTQVDKTNFDTVTTRNVDLESRGPVPRQRHPYPAPDYTDAGDVGGHSRTSTAKGQATRTPQTSHRTASHVQNTPSSSALQSASLYTQPTPPLAQPTPPPAQPTPLPAQPTPPPAQPTPLPAQPTPLPKQHSATVRLHTPNQSPPSPRHTTSPARNTPQPHHPPSWTPEPPPQSDTGLQKWDQPDTVHQSSAPSHSQLYQPTWTPDPSQSGQGHPSSGNISLTYGQAGSSYIK</sequence>
<organism evidence="12 13">
    <name type="scientific">Bugula neritina</name>
    <name type="common">Brown bryozoan</name>
    <name type="synonym">Sertularia neritina</name>
    <dbReference type="NCBI Taxonomy" id="10212"/>
    <lineage>
        <taxon>Eukaryota</taxon>
        <taxon>Metazoa</taxon>
        <taxon>Spiralia</taxon>
        <taxon>Lophotrochozoa</taxon>
        <taxon>Bryozoa</taxon>
        <taxon>Gymnolaemata</taxon>
        <taxon>Cheilostomatida</taxon>
        <taxon>Flustrina</taxon>
        <taxon>Buguloidea</taxon>
        <taxon>Bugulidae</taxon>
        <taxon>Bugula</taxon>
    </lineage>
</organism>
<evidence type="ECO:0000256" key="9">
    <source>
        <dbReference type="SAM" id="MobiDB-lite"/>
    </source>
</evidence>
<dbReference type="PANTHER" id="PTHR12308:SF73">
    <property type="entry name" value="ANOCTAMIN"/>
    <property type="match status" value="1"/>
</dbReference>
<evidence type="ECO:0000256" key="3">
    <source>
        <dbReference type="ARBA" id="ARBA00022475"/>
    </source>
</evidence>
<feature type="transmembrane region" description="Helical" evidence="8">
    <location>
        <begin position="563"/>
        <end position="587"/>
    </location>
</feature>
<dbReference type="InterPro" id="IPR007632">
    <property type="entry name" value="Anoctamin"/>
</dbReference>
<feature type="transmembrane region" description="Helical" evidence="8">
    <location>
        <begin position="410"/>
        <end position="435"/>
    </location>
</feature>
<dbReference type="Proteomes" id="UP000593567">
    <property type="component" value="Unassembled WGS sequence"/>
</dbReference>
<feature type="compositionally biased region" description="Basic residues" evidence="9">
    <location>
        <begin position="28"/>
        <end position="38"/>
    </location>
</feature>
<keyword evidence="13" id="KW-1185">Reference proteome</keyword>
<dbReference type="GO" id="GO:0005254">
    <property type="term" value="F:chloride channel activity"/>
    <property type="evidence" value="ECO:0007669"/>
    <property type="project" value="TreeGrafter"/>
</dbReference>
<reference evidence="12" key="1">
    <citation type="submission" date="2020-06" db="EMBL/GenBank/DDBJ databases">
        <title>Draft genome of Bugula neritina, a colonial animal packing powerful symbionts and potential medicines.</title>
        <authorList>
            <person name="Rayko M."/>
        </authorList>
    </citation>
    <scope>NUCLEOTIDE SEQUENCE [LARGE SCALE GENOMIC DNA]</scope>
    <source>
        <strain evidence="12">Kwan_BN1</strain>
    </source>
</reference>
<comment type="caution">
    <text evidence="8">Lacks conserved residue(s) required for the propagation of feature annotation.</text>
</comment>
<keyword evidence="3" id="KW-1003">Cell membrane</keyword>
<feature type="compositionally biased region" description="Polar residues" evidence="9">
    <location>
        <begin position="950"/>
        <end position="988"/>
    </location>
</feature>
<dbReference type="Pfam" id="PF16178">
    <property type="entry name" value="Anoct_dimer"/>
    <property type="match status" value="1"/>
</dbReference>
<feature type="compositionally biased region" description="Polar residues" evidence="9">
    <location>
        <begin position="1088"/>
        <end position="1108"/>
    </location>
</feature>
<name>A0A7J7IWP1_BUGNE</name>
<dbReference type="EMBL" id="VXIV02003349">
    <property type="protein sequence ID" value="KAF6017966.1"/>
    <property type="molecule type" value="Genomic_DNA"/>
</dbReference>
<evidence type="ECO:0000256" key="7">
    <source>
        <dbReference type="ARBA" id="ARBA00023180"/>
    </source>
</evidence>
<keyword evidence="5 8" id="KW-1133">Transmembrane helix</keyword>
<comment type="caution">
    <text evidence="12">The sequence shown here is derived from an EMBL/GenBank/DDBJ whole genome shotgun (WGS) entry which is preliminary data.</text>
</comment>
<dbReference type="PRINTS" id="PR01217">
    <property type="entry name" value="PRICHEXTENSN"/>
</dbReference>
<feature type="domain" description="Anoctamin transmembrane" evidence="10">
    <location>
        <begin position="402"/>
        <end position="680"/>
    </location>
</feature>
<dbReference type="PANTHER" id="PTHR12308">
    <property type="entry name" value="ANOCTAMIN"/>
    <property type="match status" value="1"/>
</dbReference>
<accession>A0A7J7IWP1</accession>
<feature type="transmembrane region" description="Helical" evidence="8">
    <location>
        <begin position="741"/>
        <end position="767"/>
    </location>
</feature>
<dbReference type="OrthoDB" id="296386at2759"/>
<feature type="region of interest" description="Disordered" evidence="9">
    <location>
        <begin position="904"/>
        <end position="1135"/>
    </location>
</feature>
<keyword evidence="6 8" id="KW-0472">Membrane</keyword>
<evidence type="ECO:0000259" key="10">
    <source>
        <dbReference type="Pfam" id="PF04547"/>
    </source>
</evidence>
<evidence type="ECO:0000256" key="1">
    <source>
        <dbReference type="ARBA" id="ARBA00004651"/>
    </source>
</evidence>
<feature type="region of interest" description="Disordered" evidence="9">
    <location>
        <begin position="348"/>
        <end position="367"/>
    </location>
</feature>
<evidence type="ECO:0000256" key="6">
    <source>
        <dbReference type="ARBA" id="ARBA00023136"/>
    </source>
</evidence>
<feature type="compositionally biased region" description="Low complexity" evidence="9">
    <location>
        <begin position="1109"/>
        <end position="1120"/>
    </location>
</feature>
<evidence type="ECO:0000256" key="8">
    <source>
        <dbReference type="RuleBase" id="RU280814"/>
    </source>
</evidence>
<evidence type="ECO:0000256" key="4">
    <source>
        <dbReference type="ARBA" id="ARBA00022692"/>
    </source>
</evidence>
<dbReference type="InterPro" id="IPR049452">
    <property type="entry name" value="Anoctamin_TM"/>
</dbReference>
<dbReference type="AlphaFoldDB" id="A0A7J7IWP1"/>
<gene>
    <name evidence="12" type="ORF">EB796_023726</name>
</gene>
<dbReference type="GO" id="GO:0005886">
    <property type="term" value="C:plasma membrane"/>
    <property type="evidence" value="ECO:0007669"/>
    <property type="project" value="UniProtKB-SubCell"/>
</dbReference>
<evidence type="ECO:0000313" key="13">
    <source>
        <dbReference type="Proteomes" id="UP000593567"/>
    </source>
</evidence>
<feature type="region of interest" description="Disordered" evidence="9">
    <location>
        <begin position="24"/>
        <end position="102"/>
    </location>
</feature>
<evidence type="ECO:0000313" key="12">
    <source>
        <dbReference type="EMBL" id="KAF6017966.1"/>
    </source>
</evidence>